<dbReference type="RefSeq" id="WP_395809375.1">
    <property type="nucleotide sequence ID" value="NZ_CP043494.1"/>
</dbReference>
<keyword evidence="3" id="KW-1185">Reference proteome</keyword>
<evidence type="ECO:0000256" key="1">
    <source>
        <dbReference type="SAM" id="MobiDB-lite"/>
    </source>
</evidence>
<dbReference type="Proteomes" id="UP001611383">
    <property type="component" value="Chromosome"/>
</dbReference>
<evidence type="ECO:0000313" key="3">
    <source>
        <dbReference type="Proteomes" id="UP001611383"/>
    </source>
</evidence>
<gene>
    <name evidence="2" type="ORF">F0U60_44280</name>
</gene>
<accession>A0ABY9X4P5</accession>
<proteinExistence type="predicted"/>
<evidence type="ECO:0008006" key="4">
    <source>
        <dbReference type="Google" id="ProtNLM"/>
    </source>
</evidence>
<sequence>MEVQAPEDMACSVSPTLPAGTCSAGACEIRNAPSANWRWRPGRHHWKLAGLAPGQGLLLAESSSPDDPDFEGPYSVCRLTRFDPSQPDHESVLHEGEGPCSPWVLHRRHALGTRWSPEAGRQVWTLLSLDGSTPARDFDLTSLLNARLAAEGVTASTEKPLWVQGAPGQLLLVWPLQGGKVWIASLTLPGLEFAWTRQVAGTLEGPPIADELGRLYFSVDPAGVVSLSPEGVVRWTLNGAGQPVAVFRDTLFLDDGTVRSTADGGIRYSWPVAQASVFLSESHAAVIAPCSTNACTRVTLLRRGSGEVLADVPVPDASPEYRGTNTSALLTADGAVLVLQRVQYPDLMYSPFYPFQGVRRFLVREEQPLQSLGELLVPTGEHVELNLLSDGQWVAVERDSFHNDADPGADLIGVSTPELRAPEHGWLTPRGNSAGGSAPE</sequence>
<evidence type="ECO:0000313" key="2">
    <source>
        <dbReference type="EMBL" id="WNG50377.1"/>
    </source>
</evidence>
<feature type="region of interest" description="Disordered" evidence="1">
    <location>
        <begin position="421"/>
        <end position="440"/>
    </location>
</feature>
<dbReference type="EMBL" id="CP043494">
    <property type="protein sequence ID" value="WNG50377.1"/>
    <property type="molecule type" value="Genomic_DNA"/>
</dbReference>
<reference evidence="2 3" key="1">
    <citation type="submission" date="2019-08" db="EMBL/GenBank/DDBJ databases">
        <title>Archangium and Cystobacter genomes.</title>
        <authorList>
            <person name="Chen I.-C.K."/>
            <person name="Wielgoss S."/>
        </authorList>
    </citation>
    <scope>NUCLEOTIDE SEQUENCE [LARGE SCALE GENOMIC DNA]</scope>
    <source>
        <strain evidence="2 3">Cbm 6</strain>
    </source>
</reference>
<name>A0ABY9X4P5_9BACT</name>
<organism evidence="2 3">
    <name type="scientific">Archangium minus</name>
    <dbReference type="NCBI Taxonomy" id="83450"/>
    <lineage>
        <taxon>Bacteria</taxon>
        <taxon>Pseudomonadati</taxon>
        <taxon>Myxococcota</taxon>
        <taxon>Myxococcia</taxon>
        <taxon>Myxococcales</taxon>
        <taxon>Cystobacterineae</taxon>
        <taxon>Archangiaceae</taxon>
        <taxon>Archangium</taxon>
    </lineage>
</organism>
<protein>
    <recommendedName>
        <fullName evidence="4">Lipoprotein</fullName>
    </recommendedName>
</protein>